<evidence type="ECO:0000313" key="4">
    <source>
        <dbReference type="EMBL" id="KAF7494618.1"/>
    </source>
</evidence>
<keyword evidence="6" id="KW-1185">Reference proteome</keyword>
<dbReference type="Pfam" id="PF26080">
    <property type="entry name" value="CUB_animal"/>
    <property type="match status" value="1"/>
</dbReference>
<sequence>MAGNLVNRTTYTWINGLSNFFNLYNAYRPCQTAHNTPGTCLARADCIARLGTVDGDCVPGATVCCAHKFTCGGRTNKNETVFLNEMYPDHDNRTNTCQITIEKQPNVCQLRLDFDEFSLAQPDDNGQCTTDAFMIRTTVGERMPILCGENKNQHLYVDVGSGSINSNPVILSIVTNGEDLERKWKIRISMITCDSLNMAPSGCLQYFRKPSGLVQSFNYGPIISNKSRYLSNLRYTACIRTEENFCGIRWQTEGPETFSWGWPFGSTVNRDNLTTLSAFGSDCNHDDYISIDQANSEENNPNAMEEDRFCGLRLMHKNQVFSRSKPFQLKVRSNDNQRSNADQAQQGFSLRFTQFPCVL</sequence>
<dbReference type="InterPro" id="IPR000859">
    <property type="entry name" value="CUB_dom"/>
</dbReference>
<gene>
    <name evidence="4" type="ORF">SSS_6446</name>
</gene>
<evidence type="ECO:0000256" key="1">
    <source>
        <dbReference type="ARBA" id="ARBA00023157"/>
    </source>
</evidence>
<evidence type="ECO:0000313" key="5">
    <source>
        <dbReference type="EnsemblMetazoa" id="KAF7494618.1"/>
    </source>
</evidence>
<organism evidence="4">
    <name type="scientific">Sarcoptes scabiei</name>
    <name type="common">Itch mite</name>
    <name type="synonym">Acarus scabiei</name>
    <dbReference type="NCBI Taxonomy" id="52283"/>
    <lineage>
        <taxon>Eukaryota</taxon>
        <taxon>Metazoa</taxon>
        <taxon>Ecdysozoa</taxon>
        <taxon>Arthropoda</taxon>
        <taxon>Chelicerata</taxon>
        <taxon>Arachnida</taxon>
        <taxon>Acari</taxon>
        <taxon>Acariformes</taxon>
        <taxon>Sarcoptiformes</taxon>
        <taxon>Astigmata</taxon>
        <taxon>Psoroptidia</taxon>
        <taxon>Sarcoptoidea</taxon>
        <taxon>Sarcoptidae</taxon>
        <taxon>Sarcoptinae</taxon>
        <taxon>Sarcoptes</taxon>
    </lineage>
</organism>
<reference evidence="4" key="2">
    <citation type="submission" date="2020-01" db="EMBL/GenBank/DDBJ databases">
        <authorList>
            <person name="Korhonen P.K.K."/>
            <person name="Guangxu M.G."/>
            <person name="Wang T.W."/>
            <person name="Stroehlein A.J.S."/>
            <person name="Young N.D."/>
            <person name="Ang C.-S.A."/>
            <person name="Fernando D.W.F."/>
            <person name="Lu H.L."/>
            <person name="Taylor S.T."/>
            <person name="Ehtesham M.E.M."/>
            <person name="Najaraj S.H.N."/>
            <person name="Harsha G.H.G."/>
            <person name="Madugundu A.M."/>
            <person name="Renuse S.R."/>
            <person name="Holt D.H."/>
            <person name="Pandey A.P."/>
            <person name="Papenfuss A.P."/>
            <person name="Gasser R.B.G."/>
            <person name="Fischer K.F."/>
        </authorList>
    </citation>
    <scope>NUCLEOTIDE SEQUENCE</scope>
    <source>
        <strain evidence="4">SSS_KF_BRIS2020</strain>
    </source>
</reference>
<feature type="domain" description="CUB" evidence="3">
    <location>
        <begin position="71"/>
        <end position="191"/>
    </location>
</feature>
<accession>A0A834RJ11</accession>
<dbReference type="InterPro" id="IPR035914">
    <property type="entry name" value="Sperma_CUB_dom_sf"/>
</dbReference>
<keyword evidence="1" id="KW-1015">Disulfide bond</keyword>
<dbReference type="Gene3D" id="2.60.120.290">
    <property type="entry name" value="Spermadhesin, CUB domain"/>
    <property type="match status" value="2"/>
</dbReference>
<dbReference type="Proteomes" id="UP000070412">
    <property type="component" value="Unassembled WGS sequence"/>
</dbReference>
<dbReference type="InterPro" id="IPR058698">
    <property type="entry name" value="CUB_metazoa"/>
</dbReference>
<dbReference type="Pfam" id="PF00431">
    <property type="entry name" value="CUB"/>
    <property type="match status" value="1"/>
</dbReference>
<proteinExistence type="predicted"/>
<dbReference type="EnsemblMetazoa" id="SSS_6446s_mrna">
    <property type="protein sequence ID" value="KAF7494618.1"/>
    <property type="gene ID" value="SSS_6446"/>
</dbReference>
<reference evidence="5" key="3">
    <citation type="submission" date="2022-06" db="UniProtKB">
        <authorList>
            <consortium name="EnsemblMetazoa"/>
        </authorList>
    </citation>
    <scope>IDENTIFICATION</scope>
</reference>
<evidence type="ECO:0000259" key="3">
    <source>
        <dbReference type="PROSITE" id="PS01180"/>
    </source>
</evidence>
<dbReference type="AlphaFoldDB" id="A0A834RJ11"/>
<evidence type="ECO:0000256" key="2">
    <source>
        <dbReference type="PROSITE-ProRule" id="PRU00059"/>
    </source>
</evidence>
<dbReference type="PROSITE" id="PS01180">
    <property type="entry name" value="CUB"/>
    <property type="match status" value="1"/>
</dbReference>
<comment type="caution">
    <text evidence="2">Lacks conserved residue(s) required for the propagation of feature annotation.</text>
</comment>
<reference evidence="6" key="1">
    <citation type="journal article" date="2020" name="PLoS Negl. Trop. Dis.">
        <title>High-quality nuclear genome for Sarcoptes scabiei-A critical resource for a neglected parasite.</title>
        <authorList>
            <person name="Korhonen P.K."/>
            <person name="Gasser R.B."/>
            <person name="Ma G."/>
            <person name="Wang T."/>
            <person name="Stroehlein A.J."/>
            <person name="Young N.D."/>
            <person name="Ang C.S."/>
            <person name="Fernando D.D."/>
            <person name="Lu H.C."/>
            <person name="Taylor S."/>
            <person name="Reynolds S.L."/>
            <person name="Mofiz E."/>
            <person name="Najaraj S.H."/>
            <person name="Gowda H."/>
            <person name="Madugundu A."/>
            <person name="Renuse S."/>
            <person name="Holt D."/>
            <person name="Pandey A."/>
            <person name="Papenfuss A.T."/>
            <person name="Fischer K."/>
        </authorList>
    </citation>
    <scope>NUCLEOTIDE SEQUENCE [LARGE SCALE GENOMIC DNA]</scope>
</reference>
<dbReference type="OrthoDB" id="2105077at2759"/>
<dbReference type="SUPFAM" id="SSF49854">
    <property type="entry name" value="Spermadhesin, CUB domain"/>
    <property type="match status" value="1"/>
</dbReference>
<dbReference type="EMBL" id="WVUK01000052">
    <property type="protein sequence ID" value="KAF7494618.1"/>
    <property type="molecule type" value="Genomic_DNA"/>
</dbReference>
<dbReference type="PANTHER" id="PTHR33236">
    <property type="entry name" value="INTRAFLAGELLAR TRANSPORT PROTEIN 122 FAMILY PROTEIN-RELATED"/>
    <property type="match status" value="1"/>
</dbReference>
<name>A0A834RJ11_SARSC</name>
<evidence type="ECO:0000313" key="6">
    <source>
        <dbReference type="Proteomes" id="UP000070412"/>
    </source>
</evidence>
<protein>
    <recommendedName>
        <fullName evidence="3">CUB domain-containing protein</fullName>
    </recommendedName>
</protein>
<dbReference type="PANTHER" id="PTHR33236:SF5">
    <property type="entry name" value="CUB DOMAIN-CONTAINING PROTEIN"/>
    <property type="match status" value="1"/>
</dbReference>